<feature type="transmembrane region" description="Helical" evidence="8">
    <location>
        <begin position="356"/>
        <end position="374"/>
    </location>
</feature>
<dbReference type="AlphaFoldDB" id="A0A2Y9BV84"/>
<evidence type="ECO:0000313" key="12">
    <source>
        <dbReference type="Proteomes" id="UP000250222"/>
    </source>
</evidence>
<dbReference type="Pfam" id="PF12821">
    <property type="entry name" value="ThrE_2"/>
    <property type="match status" value="1"/>
</dbReference>
<accession>A0A2Y9BV84</accession>
<evidence type="ECO:0000256" key="6">
    <source>
        <dbReference type="ARBA" id="ARBA00034125"/>
    </source>
</evidence>
<evidence type="ECO:0000256" key="5">
    <source>
        <dbReference type="ARBA" id="ARBA00023136"/>
    </source>
</evidence>
<feature type="transmembrane region" description="Helical" evidence="8">
    <location>
        <begin position="222"/>
        <end position="242"/>
    </location>
</feature>
<sequence length="488" mass="51025">MAVATTPEHETAPLGAPRAEGHVRRESILRERARRVVAGSGPPTLALSARRRQSDLAAETERSVLDLVLRVGEAMIATGAPVADVTAALLRLAASYGVTNCHVDITFISISASIDRDDDPITKMRVINVRTSDYSRLADLFAMVDAAAAGRLSLERAHTRLEDVLDSPHPYRRWVVTLALGVMAAGVAGLLGGGWQVAIVAAGTTALIDRALRVLRRWGLPYLFQQAVGAGIATFVAIALLWGQDTFGWDRALLPPSLVVASGMVVLLAGMQLVGAAEDAISGYPLTAAAKSFEVALYTVGLVVGIGFVLDLGRRLGVPLYIGDVFGNAPPGLVQIACGAVIAGSWAVASYTRAANIWLISLVGAVAAGIYYAVDALWLGPAGAAFFAALLVGLLAGVIGDRGRLPSLVVSVCGVTPMLPGLSIYAAMFDFIEGGDVIGGGQLAIRALSVGLALAAGVTLGEFLAFSLRSEMDRWERRARSRARGARI</sequence>
<feature type="transmembrane region" description="Helical" evidence="8">
    <location>
        <begin position="332"/>
        <end position="349"/>
    </location>
</feature>
<feature type="region of interest" description="Disordered" evidence="7">
    <location>
        <begin position="1"/>
        <end position="23"/>
    </location>
</feature>
<comment type="subcellular location">
    <subcellularLocation>
        <location evidence="1">Cell membrane</location>
        <topology evidence="1">Multi-pass membrane protein</topology>
    </subcellularLocation>
</comment>
<keyword evidence="2" id="KW-1003">Cell membrane</keyword>
<gene>
    <name evidence="11" type="ORF">SAMN05216184_101570</name>
</gene>
<organism evidence="11 12">
    <name type="scientific">Georgenia satyanarayanai</name>
    <dbReference type="NCBI Taxonomy" id="860221"/>
    <lineage>
        <taxon>Bacteria</taxon>
        <taxon>Bacillati</taxon>
        <taxon>Actinomycetota</taxon>
        <taxon>Actinomycetes</taxon>
        <taxon>Micrococcales</taxon>
        <taxon>Bogoriellaceae</taxon>
        <taxon>Georgenia</taxon>
    </lineage>
</organism>
<dbReference type="InterPro" id="IPR010619">
    <property type="entry name" value="ThrE-like_N"/>
</dbReference>
<dbReference type="GO" id="GO:0005886">
    <property type="term" value="C:plasma membrane"/>
    <property type="evidence" value="ECO:0007669"/>
    <property type="project" value="UniProtKB-SubCell"/>
</dbReference>
<dbReference type="InterPro" id="IPR050539">
    <property type="entry name" value="ThrE_Dicarb/AminoAcid_Exp"/>
</dbReference>
<evidence type="ECO:0000259" key="10">
    <source>
        <dbReference type="Pfam" id="PF12821"/>
    </source>
</evidence>
<dbReference type="GO" id="GO:0022857">
    <property type="term" value="F:transmembrane transporter activity"/>
    <property type="evidence" value="ECO:0007669"/>
    <property type="project" value="InterPro"/>
</dbReference>
<proteinExistence type="inferred from homology"/>
<dbReference type="InterPro" id="IPR024528">
    <property type="entry name" value="ThrE_2"/>
</dbReference>
<dbReference type="Pfam" id="PF06738">
    <property type="entry name" value="ThrE"/>
    <property type="match status" value="1"/>
</dbReference>
<evidence type="ECO:0000259" key="9">
    <source>
        <dbReference type="Pfam" id="PF06738"/>
    </source>
</evidence>
<feature type="transmembrane region" description="Helical" evidence="8">
    <location>
        <begin position="407"/>
        <end position="428"/>
    </location>
</feature>
<feature type="transmembrane region" description="Helical" evidence="8">
    <location>
        <begin position="174"/>
        <end position="201"/>
    </location>
</feature>
<dbReference type="OrthoDB" id="9763957at2"/>
<feature type="domain" description="Threonine/serine exporter-like N-terminal" evidence="9">
    <location>
        <begin position="66"/>
        <end position="312"/>
    </location>
</feature>
<evidence type="ECO:0000313" key="11">
    <source>
        <dbReference type="EMBL" id="SSA36912.1"/>
    </source>
</evidence>
<feature type="transmembrane region" description="Helical" evidence="8">
    <location>
        <begin position="380"/>
        <end position="400"/>
    </location>
</feature>
<feature type="transmembrane region" description="Helical" evidence="8">
    <location>
        <begin position="295"/>
        <end position="312"/>
    </location>
</feature>
<feature type="transmembrane region" description="Helical" evidence="8">
    <location>
        <begin position="448"/>
        <end position="468"/>
    </location>
</feature>
<evidence type="ECO:0000256" key="1">
    <source>
        <dbReference type="ARBA" id="ARBA00004651"/>
    </source>
</evidence>
<keyword evidence="4 8" id="KW-1133">Transmembrane helix</keyword>
<dbReference type="GO" id="GO:0015744">
    <property type="term" value="P:succinate transport"/>
    <property type="evidence" value="ECO:0007669"/>
    <property type="project" value="TreeGrafter"/>
</dbReference>
<dbReference type="Proteomes" id="UP000250222">
    <property type="component" value="Unassembled WGS sequence"/>
</dbReference>
<dbReference type="PANTHER" id="PTHR34390">
    <property type="entry name" value="UPF0442 PROTEIN YJJB-RELATED"/>
    <property type="match status" value="1"/>
</dbReference>
<keyword evidence="12" id="KW-1185">Reference proteome</keyword>
<keyword evidence="3 8" id="KW-0812">Transmembrane</keyword>
<feature type="domain" description="Threonine/Serine exporter ThrE" evidence="10">
    <location>
        <begin position="339"/>
        <end position="462"/>
    </location>
</feature>
<comment type="similarity">
    <text evidence="6">Belongs to the ThrE exporter (TC 2.A.79) family.</text>
</comment>
<feature type="transmembrane region" description="Helical" evidence="8">
    <location>
        <begin position="254"/>
        <end position="274"/>
    </location>
</feature>
<dbReference type="PANTHER" id="PTHR34390:SF2">
    <property type="entry name" value="SUCCINATE TRANSPORTER SUBUNIT YJJP-RELATED"/>
    <property type="match status" value="1"/>
</dbReference>
<dbReference type="EMBL" id="UETB01000001">
    <property type="protein sequence ID" value="SSA36912.1"/>
    <property type="molecule type" value="Genomic_DNA"/>
</dbReference>
<evidence type="ECO:0000256" key="4">
    <source>
        <dbReference type="ARBA" id="ARBA00022989"/>
    </source>
</evidence>
<reference evidence="11 12" key="1">
    <citation type="submission" date="2016-10" db="EMBL/GenBank/DDBJ databases">
        <authorList>
            <person name="Cai Z."/>
        </authorList>
    </citation>
    <scope>NUCLEOTIDE SEQUENCE [LARGE SCALE GENOMIC DNA]</scope>
    <source>
        <strain evidence="11 12">CGMCC 1.10826</strain>
    </source>
</reference>
<evidence type="ECO:0000256" key="7">
    <source>
        <dbReference type="SAM" id="MobiDB-lite"/>
    </source>
</evidence>
<keyword evidence="5 8" id="KW-0472">Membrane</keyword>
<evidence type="ECO:0000256" key="3">
    <source>
        <dbReference type="ARBA" id="ARBA00022692"/>
    </source>
</evidence>
<protein>
    <submittedName>
        <fullName evidence="11">Uncharacterized membrane protein YjjP, DUF1212 family</fullName>
    </submittedName>
</protein>
<evidence type="ECO:0000256" key="8">
    <source>
        <dbReference type="SAM" id="Phobius"/>
    </source>
</evidence>
<evidence type="ECO:0000256" key="2">
    <source>
        <dbReference type="ARBA" id="ARBA00022475"/>
    </source>
</evidence>
<name>A0A2Y9BV84_9MICO</name>